<proteinExistence type="predicted"/>
<feature type="transmembrane region" description="Helical" evidence="8">
    <location>
        <begin position="20"/>
        <end position="40"/>
    </location>
</feature>
<dbReference type="PANTHER" id="PTHR15146">
    <property type="entry name" value="INTEGRAL MEMBRANE PROTEIN GPR137"/>
    <property type="match status" value="1"/>
</dbReference>
<evidence type="ECO:0000256" key="5">
    <source>
        <dbReference type="ARBA" id="ARBA00023136"/>
    </source>
</evidence>
<feature type="transmembrane region" description="Helical" evidence="8">
    <location>
        <begin position="61"/>
        <end position="85"/>
    </location>
</feature>
<evidence type="ECO:0000256" key="7">
    <source>
        <dbReference type="SAM" id="MobiDB-lite"/>
    </source>
</evidence>
<keyword evidence="6" id="KW-0458">Lysosome</keyword>
<evidence type="ECO:0000256" key="6">
    <source>
        <dbReference type="ARBA" id="ARBA00023228"/>
    </source>
</evidence>
<organism evidence="9 10">
    <name type="scientific">Mya arenaria</name>
    <name type="common">Soft-shell clam</name>
    <dbReference type="NCBI Taxonomy" id="6604"/>
    <lineage>
        <taxon>Eukaryota</taxon>
        <taxon>Metazoa</taxon>
        <taxon>Spiralia</taxon>
        <taxon>Lophotrochozoa</taxon>
        <taxon>Mollusca</taxon>
        <taxon>Bivalvia</taxon>
        <taxon>Autobranchia</taxon>
        <taxon>Heteroconchia</taxon>
        <taxon>Euheterodonta</taxon>
        <taxon>Imparidentia</taxon>
        <taxon>Neoheterodontei</taxon>
        <taxon>Myida</taxon>
        <taxon>Myoidea</taxon>
        <taxon>Myidae</taxon>
        <taxon>Mya</taxon>
    </lineage>
</organism>
<evidence type="ECO:0000313" key="9">
    <source>
        <dbReference type="EMBL" id="WAR18442.1"/>
    </source>
</evidence>
<dbReference type="PANTHER" id="PTHR15146:SF3">
    <property type="entry name" value="THH1_TOM1_TOM3 DOMAIN-CONTAINING PROTEIN"/>
    <property type="match status" value="1"/>
</dbReference>
<evidence type="ECO:0000256" key="4">
    <source>
        <dbReference type="ARBA" id="ARBA00022989"/>
    </source>
</evidence>
<evidence type="ECO:0000256" key="3">
    <source>
        <dbReference type="ARBA" id="ARBA00022692"/>
    </source>
</evidence>
<accession>A0ABY7F8B4</accession>
<keyword evidence="10" id="KW-1185">Reference proteome</keyword>
<sequence length="165" mass="18290">MYDDQATSLPYAMLLIRVTINDTLFILVSLCLSVCIYKLAKMAAASVVLEAKADFVQLDKGYAYASFAVVLFVWEILPMFIVIGLNDLPSHTQNTRAYFFDNPRRYDSDDDISAASDYFHSHQSDSSQGRYSINASQSRASIDASVETLRGSPRTTLPKGPTLGK</sequence>
<dbReference type="EMBL" id="CP111022">
    <property type="protein sequence ID" value="WAR18442.1"/>
    <property type="molecule type" value="Genomic_DNA"/>
</dbReference>
<reference evidence="9" key="1">
    <citation type="submission" date="2022-11" db="EMBL/GenBank/DDBJ databases">
        <title>Centuries of genome instability and evolution in soft-shell clam transmissible cancer (bioRxiv).</title>
        <authorList>
            <person name="Hart S.F.M."/>
            <person name="Yonemitsu M.A."/>
            <person name="Giersch R.M."/>
            <person name="Beal B.F."/>
            <person name="Arriagada G."/>
            <person name="Davis B.W."/>
            <person name="Ostrander E.A."/>
            <person name="Goff S.P."/>
            <person name="Metzger M.J."/>
        </authorList>
    </citation>
    <scope>NUCLEOTIDE SEQUENCE</scope>
    <source>
        <strain evidence="9">MELC-2E11</strain>
        <tissue evidence="9">Siphon/mantle</tissue>
    </source>
</reference>
<dbReference type="Proteomes" id="UP001164746">
    <property type="component" value="Chromosome 11"/>
</dbReference>
<feature type="region of interest" description="Disordered" evidence="7">
    <location>
        <begin position="120"/>
        <end position="165"/>
    </location>
</feature>
<keyword evidence="5 8" id="KW-0472">Membrane</keyword>
<evidence type="ECO:0000256" key="2">
    <source>
        <dbReference type="ARBA" id="ARBA00004656"/>
    </source>
</evidence>
<keyword evidence="3 8" id="KW-0812">Transmembrane</keyword>
<keyword evidence="4 8" id="KW-1133">Transmembrane helix</keyword>
<evidence type="ECO:0000313" key="10">
    <source>
        <dbReference type="Proteomes" id="UP001164746"/>
    </source>
</evidence>
<name>A0ABY7F8B4_MYAAR</name>
<protein>
    <submittedName>
        <fullName evidence="9">G137B-like protein</fullName>
    </submittedName>
</protein>
<comment type="subcellular location">
    <subcellularLocation>
        <location evidence="1">Endomembrane system</location>
        <topology evidence="1">Multi-pass membrane protein</topology>
    </subcellularLocation>
    <subcellularLocation>
        <location evidence="2">Lysosome membrane</location>
    </subcellularLocation>
</comment>
<evidence type="ECO:0000256" key="1">
    <source>
        <dbReference type="ARBA" id="ARBA00004127"/>
    </source>
</evidence>
<feature type="compositionally biased region" description="Polar residues" evidence="7">
    <location>
        <begin position="124"/>
        <end position="140"/>
    </location>
</feature>
<evidence type="ECO:0000256" key="8">
    <source>
        <dbReference type="SAM" id="Phobius"/>
    </source>
</evidence>
<dbReference type="InterPro" id="IPR029723">
    <property type="entry name" value="GPR137"/>
</dbReference>
<gene>
    <name evidence="9" type="ORF">MAR_000280</name>
</gene>